<feature type="domain" description="VWFA" evidence="6">
    <location>
        <begin position="342"/>
        <end position="594"/>
    </location>
</feature>
<feature type="region of interest" description="Disordered" evidence="4">
    <location>
        <begin position="162"/>
        <end position="201"/>
    </location>
</feature>
<name>A0ABU3FI55_9ENTE</name>
<keyword evidence="8" id="KW-1185">Reference proteome</keyword>
<dbReference type="Gene3D" id="2.60.40.2110">
    <property type="match status" value="1"/>
</dbReference>
<dbReference type="Pfam" id="PF17802">
    <property type="entry name" value="SpaA"/>
    <property type="match status" value="3"/>
</dbReference>
<comment type="caution">
    <text evidence="7">The sequence shown here is derived from an EMBL/GenBank/DDBJ whole genome shotgun (WGS) entry which is preliminary data.</text>
</comment>
<dbReference type="Gene3D" id="3.40.50.410">
    <property type="entry name" value="von Willebrand factor, type A domain"/>
    <property type="match status" value="1"/>
</dbReference>
<dbReference type="EMBL" id="JARQAZ010000005">
    <property type="protein sequence ID" value="MDT2770751.1"/>
    <property type="molecule type" value="Genomic_DNA"/>
</dbReference>
<feature type="compositionally biased region" description="Basic and acidic residues" evidence="4">
    <location>
        <begin position="178"/>
        <end position="188"/>
    </location>
</feature>
<gene>
    <name evidence="7" type="ORF">P7H46_07810</name>
</gene>
<evidence type="ECO:0000259" key="6">
    <source>
        <dbReference type="PROSITE" id="PS50234"/>
    </source>
</evidence>
<evidence type="ECO:0000256" key="3">
    <source>
        <dbReference type="ARBA" id="ARBA00022729"/>
    </source>
</evidence>
<keyword evidence="5" id="KW-1133">Transmembrane helix</keyword>
<keyword evidence="2" id="KW-0964">Secreted</keyword>
<feature type="compositionally biased region" description="Polar residues" evidence="4">
    <location>
        <begin position="162"/>
        <end position="175"/>
    </location>
</feature>
<dbReference type="Pfam" id="PF21426">
    <property type="entry name" value="GBS104-like_Ig"/>
    <property type="match status" value="1"/>
</dbReference>
<dbReference type="SUPFAM" id="SSF53300">
    <property type="entry name" value="vWA-like"/>
    <property type="match status" value="1"/>
</dbReference>
<dbReference type="SUPFAM" id="SSF49478">
    <property type="entry name" value="Cna protein B-type domain"/>
    <property type="match status" value="1"/>
</dbReference>
<keyword evidence="5" id="KW-0812">Transmembrane</keyword>
<keyword evidence="3" id="KW-0732">Signal</keyword>
<dbReference type="InterPro" id="IPR041033">
    <property type="entry name" value="SpaA_PFL_dom_1"/>
</dbReference>
<evidence type="ECO:0000256" key="4">
    <source>
        <dbReference type="SAM" id="MobiDB-lite"/>
    </source>
</evidence>
<evidence type="ECO:0000313" key="7">
    <source>
        <dbReference type="EMBL" id="MDT2770751.1"/>
    </source>
</evidence>
<proteinExistence type="inferred from homology"/>
<organism evidence="7 8">
    <name type="scientific">Enterococcus pseudoavium</name>
    <dbReference type="NCBI Taxonomy" id="44007"/>
    <lineage>
        <taxon>Bacteria</taxon>
        <taxon>Bacillati</taxon>
        <taxon>Bacillota</taxon>
        <taxon>Bacilli</taxon>
        <taxon>Lactobacillales</taxon>
        <taxon>Enterococcaceae</taxon>
        <taxon>Enterococcus</taxon>
    </lineage>
</organism>
<dbReference type="InterPro" id="IPR049319">
    <property type="entry name" value="GBS104-like_Ig"/>
</dbReference>
<evidence type="ECO:0000313" key="8">
    <source>
        <dbReference type="Proteomes" id="UP001269061"/>
    </source>
</evidence>
<dbReference type="CDD" id="cd00198">
    <property type="entry name" value="vWFA"/>
    <property type="match status" value="1"/>
</dbReference>
<reference evidence="7 8" key="1">
    <citation type="submission" date="2023-03" db="EMBL/GenBank/DDBJ databases">
        <authorList>
            <person name="Shen W."/>
            <person name="Cai J."/>
        </authorList>
    </citation>
    <scope>NUCLEOTIDE SEQUENCE [LARGE SCALE GENOMIC DNA]</scope>
    <source>
        <strain evidence="7 8">Y59</strain>
    </source>
</reference>
<keyword evidence="5" id="KW-0472">Membrane</keyword>
<dbReference type="RefSeq" id="WP_311815699.1">
    <property type="nucleotide sequence ID" value="NZ_JARQAZ010000005.1"/>
</dbReference>
<dbReference type="PROSITE" id="PS50234">
    <property type="entry name" value="VWFA"/>
    <property type="match status" value="1"/>
</dbReference>
<dbReference type="InterPro" id="IPR013783">
    <property type="entry name" value="Ig-like_fold"/>
</dbReference>
<dbReference type="PANTHER" id="PTHR36108">
    <property type="entry name" value="COLOSSIN-B-RELATED"/>
    <property type="match status" value="1"/>
</dbReference>
<dbReference type="SMART" id="SM00327">
    <property type="entry name" value="VWA"/>
    <property type="match status" value="1"/>
</dbReference>
<dbReference type="Pfam" id="PF00092">
    <property type="entry name" value="VWA"/>
    <property type="match status" value="1"/>
</dbReference>
<feature type="transmembrane region" description="Helical" evidence="5">
    <location>
        <begin position="1076"/>
        <end position="1094"/>
    </location>
</feature>
<dbReference type="Proteomes" id="UP001269061">
    <property type="component" value="Unassembled WGS sequence"/>
</dbReference>
<accession>A0ABU3FI55</accession>
<sequence>MKKWRSSIVYLLMLFVMLVPYLLNGVGYFSQKVSAETTEKQTIVENEKLKVEVEGQVDQENQHWKIYYDKKAEGSERQSRLKFRINEAQELVGEDFSLMEEWYTEEDFTPSSEGVIEVTVPKESKPVELEIQLDEQDETGKIYQNQFEDAGPYRLELKQPTEFANSSGSSQATESNNEELKDSLEERQSATSDSLEEPAEVDSIIEEGSASVEGFSLYSGSLASNNFFGEEVRDPFQYYDANNSTGIFPKHSTNEYLGNKTSANVQNYNYGSANKEIEDNIQLFNISGSEALDFTTGYHEYGTESRGRLNTKKTVSPTDDPNIFQVQLDTIGDAIRPVPKVDIVLVLDKSSSMNYSVGATGTPTRWNQLKDAVIKFSNDMLGNQATHDVQIGMAAFGSSGDPYGEIASFSRLGSGMPTSMTGFTRSAEALQTHAMFNVNKAPDSSGTPTFLGLDAGLKLLTTPDYGVRSDSKKVIITITDGQPTFSHKGGYFSGTTSLDTSLNRLTLSNLSNHYVLRMTAGNTNLYGGNGTADCSTTNLAFINDRYKQFLGLNRYAVGYHTADNANEVVSKLGPEGAFKATDVDSLTQALTTAISELIATIYNGTIFDPISDFVTLLKDTVKNSALSLSLENNTLTEIKANEAAYPSYAKDIKPTVTENQIALENVNMGLDQTNSRQGYRLTYQVELKDEYRNGKFYPVNNATYLKNGNGNNRYYAVPSVKVPLSSVNFELKKVVNGTSLGLAGAKFSLFDQETGGAAQSNEVTSSAQGIVAFTEVMPGTYWLRETHVPEGFQPMAPIQITVDRQGNVTGEGIQNGEITNTLKQIQLTVNKKGQTNQFLAKAEFELRKGETTYKLTEDAQKSGVHTINDLEIGTYEVYEEKAPDGYQKLGKLGTLTITEKGEITFSEEQGMQDIEFNVDKTGEQITITFDVKNILRPFELNLTKRSAYDDQLFLADAVFTLYDKDPSDQTANVLATLTTNDSGKGSFIKNDGTLYELLAGKEYYFRETTAPEGYILSNSLYRSVIGTDGSAKIFENGTEITDATISLKTDANNQIGLTVNNEPKVPLPKTGGTGRLPLIIAGLFIALITTIYFWRSRDLKGVL</sequence>
<dbReference type="PANTHER" id="PTHR36108:SF13">
    <property type="entry name" value="COLOSSIN-B-RELATED"/>
    <property type="match status" value="1"/>
</dbReference>
<comment type="similarity">
    <text evidence="1">Belongs to the serine-aspartate repeat-containing protein (SDr) family.</text>
</comment>
<dbReference type="InterPro" id="IPR002035">
    <property type="entry name" value="VWF_A"/>
</dbReference>
<evidence type="ECO:0000256" key="5">
    <source>
        <dbReference type="SAM" id="Phobius"/>
    </source>
</evidence>
<evidence type="ECO:0000256" key="2">
    <source>
        <dbReference type="ARBA" id="ARBA00022525"/>
    </source>
</evidence>
<evidence type="ECO:0000256" key="1">
    <source>
        <dbReference type="ARBA" id="ARBA00007257"/>
    </source>
</evidence>
<protein>
    <submittedName>
        <fullName evidence="7">SpaA isopeptide-forming pilin-related protein</fullName>
    </submittedName>
</protein>
<dbReference type="Gene3D" id="2.60.40.10">
    <property type="entry name" value="Immunoglobulins"/>
    <property type="match status" value="3"/>
</dbReference>
<dbReference type="InterPro" id="IPR036465">
    <property type="entry name" value="vWFA_dom_sf"/>
</dbReference>